<evidence type="ECO:0000313" key="2">
    <source>
        <dbReference type="Proteomes" id="UP000223296"/>
    </source>
</evidence>
<sequence>MAARLNCIGKGKSTAFCPFFVFRRHFPLEAPPFSAGRTEWEIPGGAPGAALCMGTL</sequence>
<organism evidence="1 2">
    <name type="scientific">Neisseria gonorrhoeae 3502</name>
    <dbReference type="NCBI Taxonomy" id="1193404"/>
    <lineage>
        <taxon>Bacteria</taxon>
        <taxon>Pseudomonadati</taxon>
        <taxon>Pseudomonadota</taxon>
        <taxon>Betaproteobacteria</taxon>
        <taxon>Neisseriales</taxon>
        <taxon>Neisseriaceae</taxon>
        <taxon>Neisseria</taxon>
    </lineage>
</organism>
<protein>
    <submittedName>
        <fullName evidence="1">Uncharacterized protein</fullName>
    </submittedName>
</protein>
<gene>
    <name evidence="1" type="ORF">N776_11325</name>
</gene>
<dbReference type="AlphaFoldDB" id="A0AA44ZHQ2"/>
<comment type="caution">
    <text evidence="1">The sequence shown here is derived from an EMBL/GenBank/DDBJ whole genome shotgun (WGS) entry which is preliminary data.</text>
</comment>
<proteinExistence type="predicted"/>
<name>A0AA44ZHQ2_NEIGO</name>
<reference evidence="1 2" key="1">
    <citation type="submission" date="2013-08" db="EMBL/GenBank/DDBJ databases">
        <authorList>
            <person name="Trees D."/>
        </authorList>
    </citation>
    <scope>NUCLEOTIDE SEQUENCE [LARGE SCALE GENOMIC DNA]</scope>
    <source>
        <strain evidence="1 2">3502</strain>
    </source>
</reference>
<dbReference type="Proteomes" id="UP000223296">
    <property type="component" value="Unassembled WGS sequence"/>
</dbReference>
<accession>A0AA44ZHQ2</accession>
<dbReference type="EMBL" id="AVBE01000002">
    <property type="protein sequence ID" value="PHJ36492.1"/>
    <property type="molecule type" value="Genomic_DNA"/>
</dbReference>
<evidence type="ECO:0000313" key="1">
    <source>
        <dbReference type="EMBL" id="PHJ36492.1"/>
    </source>
</evidence>